<dbReference type="Gene3D" id="2.130.10.10">
    <property type="entry name" value="YVTN repeat-like/Quinoprotein amine dehydrogenase"/>
    <property type="match status" value="1"/>
</dbReference>
<protein>
    <recommendedName>
        <fullName evidence="4">6-phosphogluconolactonase</fullName>
    </recommendedName>
</protein>
<evidence type="ECO:0000313" key="3">
    <source>
        <dbReference type="EMBL" id="CAE0661721.1"/>
    </source>
</evidence>
<organism evidence="3">
    <name type="scientific">Lotharella globosa</name>
    <dbReference type="NCBI Taxonomy" id="91324"/>
    <lineage>
        <taxon>Eukaryota</taxon>
        <taxon>Sar</taxon>
        <taxon>Rhizaria</taxon>
        <taxon>Cercozoa</taxon>
        <taxon>Chlorarachniophyceae</taxon>
        <taxon>Lotharella</taxon>
    </lineage>
</organism>
<dbReference type="InterPro" id="IPR015943">
    <property type="entry name" value="WD40/YVTN_repeat-like_dom_sf"/>
</dbReference>
<gene>
    <name evidence="3" type="ORF">LGLO00237_LOCUS13316</name>
</gene>
<feature type="region of interest" description="Disordered" evidence="2">
    <location>
        <begin position="208"/>
        <end position="237"/>
    </location>
</feature>
<dbReference type="AlphaFoldDB" id="A0A7S3YTS1"/>
<name>A0A7S3YTS1_9EUKA</name>
<sequence>MPAASMARFARRAGQRLRTPAARPFRGTLRRTVMTTRQSDEEVLVGDPLKAKPEQRSPLVFVSAYTNIDILAHQPAGDNALFGFYVYKMNTTTGGLTLTSVDKGMENPAFSRYHPTKNILYTATESIHENGIVAAYDVDPESGVLTERAQQDAGGASTCYLTIDRDEENMLFVNYWDSTLGTFPLNDGTPVDNVKLIETKFDAADAVTKRHPAPKAGEQRKHSLNDPETAAERQTSAHAHSIVLDPQDGTVAFVPDLGQDCVHQYLFDAKTGHLEHRGKIPSDETKDGPHGPRYIEFHRELNVAYLINEMSCTVAVFKFDPSAIEKIEAGESFPSLTQIQSISTVPEGFPSMYNTCGRICVDPTGRFVLVSNRGHDSITVFRILNENDGRLTRVGWCHTRGRTPRHFAFDDSGRYLIAANQDSNSISVFDFNPSNGLLRHTGNDYVVPSPNFICVKTPAVEFEK</sequence>
<dbReference type="PANTHER" id="PTHR30344">
    <property type="entry name" value="6-PHOSPHOGLUCONOLACTONASE-RELATED"/>
    <property type="match status" value="1"/>
</dbReference>
<comment type="similarity">
    <text evidence="1">Belongs to the cycloisomerase 2 family.</text>
</comment>
<dbReference type="InterPro" id="IPR019405">
    <property type="entry name" value="Lactonase_7-beta_prop"/>
</dbReference>
<evidence type="ECO:0000256" key="2">
    <source>
        <dbReference type="SAM" id="MobiDB-lite"/>
    </source>
</evidence>
<evidence type="ECO:0008006" key="4">
    <source>
        <dbReference type="Google" id="ProtNLM"/>
    </source>
</evidence>
<dbReference type="InterPro" id="IPR050282">
    <property type="entry name" value="Cycloisomerase_2"/>
</dbReference>
<dbReference type="GO" id="GO:0017057">
    <property type="term" value="F:6-phosphogluconolactonase activity"/>
    <property type="evidence" value="ECO:0007669"/>
    <property type="project" value="TreeGrafter"/>
</dbReference>
<dbReference type="InterPro" id="IPR011048">
    <property type="entry name" value="Haem_d1_sf"/>
</dbReference>
<dbReference type="SUPFAM" id="SSF51004">
    <property type="entry name" value="C-terminal (heme d1) domain of cytochrome cd1-nitrite reductase"/>
    <property type="match status" value="1"/>
</dbReference>
<accession>A0A7S3YTS1</accession>
<evidence type="ECO:0000256" key="1">
    <source>
        <dbReference type="ARBA" id="ARBA00005564"/>
    </source>
</evidence>
<proteinExistence type="inferred from homology"/>
<reference evidence="3" key="1">
    <citation type="submission" date="2021-01" db="EMBL/GenBank/DDBJ databases">
        <authorList>
            <person name="Corre E."/>
            <person name="Pelletier E."/>
            <person name="Niang G."/>
            <person name="Scheremetjew M."/>
            <person name="Finn R."/>
            <person name="Kale V."/>
            <person name="Holt S."/>
            <person name="Cochrane G."/>
            <person name="Meng A."/>
            <person name="Brown T."/>
            <person name="Cohen L."/>
        </authorList>
    </citation>
    <scope>NUCLEOTIDE SEQUENCE</scope>
    <source>
        <strain evidence="3">CCCM811</strain>
    </source>
</reference>
<dbReference type="EMBL" id="HBIV01018367">
    <property type="protein sequence ID" value="CAE0661721.1"/>
    <property type="molecule type" value="Transcribed_RNA"/>
</dbReference>
<dbReference type="PANTHER" id="PTHR30344:SF1">
    <property type="entry name" value="6-PHOSPHOGLUCONOLACTONASE"/>
    <property type="match status" value="1"/>
</dbReference>
<dbReference type="Pfam" id="PF10282">
    <property type="entry name" value="Lactonase"/>
    <property type="match status" value="1"/>
</dbReference>